<dbReference type="PhylomeDB" id="S8ETY4"/>
<dbReference type="PANTHER" id="PTHR11473:SF24">
    <property type="entry name" value="PHENYLALANINE-4-HYDROXYLASE"/>
    <property type="match status" value="1"/>
</dbReference>
<sequence>MTFMSRVTVMYSKSMSLSTALRAHVTLRGLLSRACSAVPQESVAAINCPQSRFSAFGCGLFRLSCQNKALSLPATFHISVARCQREERRRTTLQGRPFVAAREFASSVAESTTTANGAILTCSFSEGREGTREDPLRTRSPQQTKVQGRTSDGVASGGATEGPSTRASTRRLSINNVSCQIEDRVGAISELAAIFAAYNVNITEIRSSPDPLDLRKMTVSISFEGEWESENATQLIDRLGSYCVAFTRGSPADVPWFPRSPEDLDRIASHTLDAGKDLEADHPGFHDVIYRKRRQEIASCAENHKAGRAVGIIDYTPRETATWKHVWGILTDLYPTLACNEYNEVLAGLRDARVYGPDTIPQVAEVNEYIKAKTGFTLRPVPGLLSARDFMNALAFRTFFSTQYIRHHSAPLYTPEPDVVHELLGHAPLLANPDFADFSQLLGLASLGASEEDIARLQRLYWFSVEFGLLCNPGNEMELAAYGAGLLSSPGELRHSTCPTNGKLEVRQWRPEDAAQQDFPITTYQPVLFVAESLKDARDSLLRYIQNHIHKPFATRYDNATRTLHVSTD</sequence>
<dbReference type="RefSeq" id="XP_018634670.1">
    <property type="nucleotide sequence ID" value="XM_018779571.1"/>
</dbReference>
<feature type="binding site" evidence="8">
    <location>
        <position position="421"/>
    </location>
    <ligand>
        <name>Fe cation</name>
        <dbReference type="ChEBI" id="CHEBI:24875"/>
    </ligand>
</feature>
<dbReference type="Proteomes" id="UP000001529">
    <property type="component" value="Unassembled WGS sequence"/>
</dbReference>
<dbReference type="GO" id="GO:0005506">
    <property type="term" value="F:iron ion binding"/>
    <property type="evidence" value="ECO:0007669"/>
    <property type="project" value="InterPro"/>
</dbReference>
<keyword evidence="6 8" id="KW-0408">Iron</keyword>
<comment type="cofactor">
    <cofactor evidence="1 8">
        <name>Fe(2+)</name>
        <dbReference type="ChEBI" id="CHEBI:29033"/>
    </cofactor>
</comment>
<dbReference type="Gene3D" id="1.10.800.10">
    <property type="entry name" value="Aromatic amino acid hydroxylase"/>
    <property type="match status" value="1"/>
</dbReference>
<feature type="domain" description="Biopterin-dependent aromatic amino acid hydroxylase family profile" evidence="10">
    <location>
        <begin position="242"/>
        <end position="569"/>
    </location>
</feature>
<evidence type="ECO:0000256" key="4">
    <source>
        <dbReference type="ARBA" id="ARBA00022723"/>
    </source>
</evidence>
<feature type="binding site" evidence="8">
    <location>
        <position position="426"/>
    </location>
    <ligand>
        <name>Fe cation</name>
        <dbReference type="ChEBI" id="CHEBI:24875"/>
    </ligand>
</feature>
<dbReference type="InterPro" id="IPR019774">
    <property type="entry name" value="Aromatic-AA_hydroxylase_C"/>
</dbReference>
<dbReference type="VEuPathDB" id="ToxoDB:TGME49_212710"/>
<evidence type="ECO:0000256" key="3">
    <source>
        <dbReference type="ARBA" id="ARBA00011995"/>
    </source>
</evidence>
<keyword evidence="7" id="KW-0503">Monooxygenase</keyword>
<evidence type="ECO:0000256" key="1">
    <source>
        <dbReference type="ARBA" id="ARBA00001954"/>
    </source>
</evidence>
<dbReference type="InterPro" id="IPR002912">
    <property type="entry name" value="ACT_dom"/>
</dbReference>
<evidence type="ECO:0000256" key="5">
    <source>
        <dbReference type="ARBA" id="ARBA00023002"/>
    </source>
</evidence>
<dbReference type="PROSITE" id="PS51671">
    <property type="entry name" value="ACT"/>
    <property type="match status" value="1"/>
</dbReference>
<evidence type="ECO:0000313" key="12">
    <source>
        <dbReference type="EMBL" id="EPT24428.1"/>
    </source>
</evidence>
<evidence type="ECO:0000256" key="6">
    <source>
        <dbReference type="ARBA" id="ARBA00023004"/>
    </source>
</evidence>
<dbReference type="PRINTS" id="PR00372">
    <property type="entry name" value="FYWHYDRXLASE"/>
</dbReference>
<feature type="compositionally biased region" description="Basic and acidic residues" evidence="9">
    <location>
        <begin position="127"/>
        <end position="137"/>
    </location>
</feature>
<evidence type="ECO:0000256" key="8">
    <source>
        <dbReference type="PIRSR" id="PIRSR601273-2"/>
    </source>
</evidence>
<dbReference type="AlphaFoldDB" id="S8ETY4"/>
<dbReference type="Pfam" id="PF00351">
    <property type="entry name" value="Biopterin_H"/>
    <property type="match status" value="1"/>
</dbReference>
<feature type="domain" description="ACT" evidence="11">
    <location>
        <begin position="176"/>
        <end position="256"/>
    </location>
</feature>
<feature type="region of interest" description="Disordered" evidence="9">
    <location>
        <begin position="127"/>
        <end position="168"/>
    </location>
</feature>
<evidence type="ECO:0000256" key="2">
    <source>
        <dbReference type="ARBA" id="ARBA00009712"/>
    </source>
</evidence>
<evidence type="ECO:0000259" key="11">
    <source>
        <dbReference type="PROSITE" id="PS51671"/>
    </source>
</evidence>
<reference evidence="12" key="1">
    <citation type="submission" date="2013-04" db="EMBL/GenBank/DDBJ databases">
        <authorList>
            <person name="Sibley D."/>
            <person name="Venepally P."/>
            <person name="Karamycheva S."/>
            <person name="Hadjithomas M."/>
            <person name="Khan A."/>
            <person name="Brunk B."/>
            <person name="Roos D."/>
            <person name="Caler E."/>
            <person name="Lorenzi H."/>
        </authorList>
    </citation>
    <scope>NUCLEOTIDE SEQUENCE</scope>
    <source>
        <strain evidence="12">ME49</strain>
    </source>
</reference>
<accession>S8ETY4</accession>
<evidence type="ECO:0000256" key="7">
    <source>
        <dbReference type="ARBA" id="ARBA00023033"/>
    </source>
</evidence>
<keyword evidence="13" id="KW-1185">Reference proteome</keyword>
<dbReference type="CDD" id="cd02116">
    <property type="entry name" value="ACT"/>
    <property type="match status" value="1"/>
</dbReference>
<dbReference type="OrthoDB" id="332219at2759"/>
<feature type="non-terminal residue" evidence="12">
    <location>
        <position position="569"/>
    </location>
</feature>
<dbReference type="PROSITE" id="PS51410">
    <property type="entry name" value="BH4_AAA_HYDROXYL_2"/>
    <property type="match status" value="1"/>
</dbReference>
<evidence type="ECO:0000256" key="9">
    <source>
        <dbReference type="SAM" id="MobiDB-lite"/>
    </source>
</evidence>
<dbReference type="SUPFAM" id="SSF56534">
    <property type="entry name" value="Aromatic aminoacid monoxygenases, catalytic and oligomerization domains"/>
    <property type="match status" value="1"/>
</dbReference>
<dbReference type="InterPro" id="IPR036329">
    <property type="entry name" value="Aro-AA_hydroxylase_C_sf"/>
</dbReference>
<proteinExistence type="inferred from homology"/>
<comment type="similarity">
    <text evidence="2">Belongs to the biopterin-dependent aromatic amino acid hydroxylase family.</text>
</comment>
<organism evidence="12 13">
    <name type="scientific">Toxoplasma gondii (strain ATCC 50611 / Me49)</name>
    <dbReference type="NCBI Taxonomy" id="508771"/>
    <lineage>
        <taxon>Eukaryota</taxon>
        <taxon>Sar</taxon>
        <taxon>Alveolata</taxon>
        <taxon>Apicomplexa</taxon>
        <taxon>Conoidasida</taxon>
        <taxon>Coccidia</taxon>
        <taxon>Eucoccidiorida</taxon>
        <taxon>Eimeriorina</taxon>
        <taxon>Sarcocystidae</taxon>
        <taxon>Toxoplasma</taxon>
    </lineage>
</organism>
<dbReference type="SUPFAM" id="SSF55021">
    <property type="entry name" value="ACT-like"/>
    <property type="match status" value="1"/>
</dbReference>
<dbReference type="InterPro" id="IPR036951">
    <property type="entry name" value="ArAA_hydroxylase_sf"/>
</dbReference>
<dbReference type="InterPro" id="IPR001273">
    <property type="entry name" value="ArAA_hydroxylase"/>
</dbReference>
<dbReference type="EC" id="1.14.16.1" evidence="3"/>
<feature type="compositionally biased region" description="Polar residues" evidence="9">
    <location>
        <begin position="139"/>
        <end position="150"/>
    </location>
</feature>
<dbReference type="InterPro" id="IPR045865">
    <property type="entry name" value="ACT-like_dom_sf"/>
</dbReference>
<dbReference type="EMBL" id="KE139818">
    <property type="protein sequence ID" value="EPT24428.1"/>
    <property type="molecule type" value="Genomic_DNA"/>
</dbReference>
<evidence type="ECO:0000313" key="13">
    <source>
        <dbReference type="Proteomes" id="UP000001529"/>
    </source>
</evidence>
<feature type="binding site" evidence="8">
    <location>
        <position position="466"/>
    </location>
    <ligand>
        <name>Fe cation</name>
        <dbReference type="ChEBI" id="CHEBI:24875"/>
    </ligand>
</feature>
<protein>
    <recommendedName>
        <fullName evidence="3">phenylalanine 4-monooxygenase</fullName>
        <ecNumber evidence="3">1.14.16.1</ecNumber>
    </recommendedName>
</protein>
<name>S8ETY4_TOXGM</name>
<keyword evidence="4 8" id="KW-0479">Metal-binding</keyword>
<dbReference type="PANTHER" id="PTHR11473">
    <property type="entry name" value="AROMATIC AMINO ACID HYDROXYLASE"/>
    <property type="match status" value="1"/>
</dbReference>
<dbReference type="GeneID" id="29768891"/>
<dbReference type="GO" id="GO:0004505">
    <property type="term" value="F:phenylalanine 4-monooxygenase activity"/>
    <property type="evidence" value="ECO:0007669"/>
    <property type="project" value="UniProtKB-EC"/>
</dbReference>
<dbReference type="Pfam" id="PF01842">
    <property type="entry name" value="ACT"/>
    <property type="match status" value="1"/>
</dbReference>
<evidence type="ECO:0000259" key="10">
    <source>
        <dbReference type="PROSITE" id="PS51410"/>
    </source>
</evidence>
<gene>
    <name evidence="12" type="ORF">TGME49_212710</name>
</gene>
<keyword evidence="5 12" id="KW-0560">Oxidoreductase</keyword>